<dbReference type="AlphaFoldDB" id="A0A8X7BCT9"/>
<sequence length="133" mass="15082">MGVNKEKMWFFLQFFFDKGENASHVAEIENGVYGANNVTDNYVQFWFRRFCSGIFDVKDAPQTGRPFVENVDKITKVIEVDRLMPNSTTAIEFWAFPPRIAADNHRSPVSSLEISSTSLCTLSGIGLCPRVHE</sequence>
<name>A0A8X7BCT9_TRICX</name>
<comment type="caution">
    <text evidence="2">The sequence shown here is derived from an EMBL/GenBank/DDBJ whole genome shotgun (WGS) entry which is preliminary data.</text>
</comment>
<dbReference type="Gene3D" id="1.10.10.1450">
    <property type="match status" value="1"/>
</dbReference>
<dbReference type="GO" id="GO:0035861">
    <property type="term" value="C:site of double-strand break"/>
    <property type="evidence" value="ECO:0007669"/>
    <property type="project" value="TreeGrafter"/>
</dbReference>
<accession>A0A8X7BCT9</accession>
<keyword evidence="3" id="KW-1185">Reference proteome</keyword>
<dbReference type="PANTHER" id="PTHR46060">
    <property type="entry name" value="MARINER MOS1 TRANSPOSASE-LIKE PROTEIN"/>
    <property type="match status" value="1"/>
</dbReference>
<evidence type="ECO:0000313" key="2">
    <source>
        <dbReference type="EMBL" id="GFY27000.1"/>
    </source>
</evidence>
<feature type="domain" description="Mos1 transposase HTH" evidence="1">
    <location>
        <begin position="7"/>
        <end position="53"/>
    </location>
</feature>
<dbReference type="GO" id="GO:0005634">
    <property type="term" value="C:nucleus"/>
    <property type="evidence" value="ECO:0007669"/>
    <property type="project" value="TreeGrafter"/>
</dbReference>
<dbReference type="PANTHER" id="PTHR46060:SF2">
    <property type="entry name" value="HISTONE-LYSINE N-METHYLTRANSFERASE SETMAR"/>
    <property type="match status" value="1"/>
</dbReference>
<dbReference type="GO" id="GO:0042800">
    <property type="term" value="F:histone H3K4 methyltransferase activity"/>
    <property type="evidence" value="ECO:0007669"/>
    <property type="project" value="TreeGrafter"/>
</dbReference>
<dbReference type="GO" id="GO:0003690">
    <property type="term" value="F:double-stranded DNA binding"/>
    <property type="evidence" value="ECO:0007669"/>
    <property type="project" value="TreeGrafter"/>
</dbReference>
<dbReference type="GO" id="GO:0003697">
    <property type="term" value="F:single-stranded DNA binding"/>
    <property type="evidence" value="ECO:0007669"/>
    <property type="project" value="TreeGrafter"/>
</dbReference>
<dbReference type="Pfam" id="PF17906">
    <property type="entry name" value="HTH_48"/>
    <property type="match status" value="1"/>
</dbReference>
<dbReference type="GO" id="GO:0044774">
    <property type="term" value="P:mitotic DNA integrity checkpoint signaling"/>
    <property type="evidence" value="ECO:0007669"/>
    <property type="project" value="TreeGrafter"/>
</dbReference>
<reference evidence="2" key="1">
    <citation type="submission" date="2020-08" db="EMBL/GenBank/DDBJ databases">
        <title>Multicomponent nature underlies the extraordinary mechanical properties of spider dragline silk.</title>
        <authorList>
            <person name="Kono N."/>
            <person name="Nakamura H."/>
            <person name="Mori M."/>
            <person name="Yoshida Y."/>
            <person name="Ohtoshi R."/>
            <person name="Malay A.D."/>
            <person name="Moran D.A.P."/>
            <person name="Tomita M."/>
            <person name="Numata K."/>
            <person name="Arakawa K."/>
        </authorList>
    </citation>
    <scope>NUCLEOTIDE SEQUENCE</scope>
</reference>
<dbReference type="GO" id="GO:0000014">
    <property type="term" value="F:single-stranded DNA endodeoxyribonuclease activity"/>
    <property type="evidence" value="ECO:0007669"/>
    <property type="project" value="TreeGrafter"/>
</dbReference>
<dbReference type="GO" id="GO:0006303">
    <property type="term" value="P:double-strand break repair via nonhomologous end joining"/>
    <property type="evidence" value="ECO:0007669"/>
    <property type="project" value="TreeGrafter"/>
</dbReference>
<dbReference type="GO" id="GO:0046975">
    <property type="term" value="F:histone H3K36 methyltransferase activity"/>
    <property type="evidence" value="ECO:0007669"/>
    <property type="project" value="TreeGrafter"/>
</dbReference>
<evidence type="ECO:0000259" key="1">
    <source>
        <dbReference type="Pfam" id="PF17906"/>
    </source>
</evidence>
<dbReference type="Proteomes" id="UP000887159">
    <property type="component" value="Unassembled WGS sequence"/>
</dbReference>
<protein>
    <submittedName>
        <fullName evidence="2">Histone-lysine N-methyltransferase SETMAR</fullName>
    </submittedName>
</protein>
<gene>
    <name evidence="2" type="primary">NCL1_63473</name>
    <name evidence="2" type="ORF">TNCV_931411</name>
</gene>
<dbReference type="GO" id="GO:0015074">
    <property type="term" value="P:DNA integration"/>
    <property type="evidence" value="ECO:0007669"/>
    <property type="project" value="TreeGrafter"/>
</dbReference>
<evidence type="ECO:0000313" key="3">
    <source>
        <dbReference type="Proteomes" id="UP000887159"/>
    </source>
</evidence>
<dbReference type="GO" id="GO:0000729">
    <property type="term" value="P:DNA double-strand break processing"/>
    <property type="evidence" value="ECO:0007669"/>
    <property type="project" value="TreeGrafter"/>
</dbReference>
<dbReference type="InterPro" id="IPR041426">
    <property type="entry name" value="Mos1_HTH"/>
</dbReference>
<dbReference type="GO" id="GO:0044547">
    <property type="term" value="F:DNA topoisomerase binding"/>
    <property type="evidence" value="ECO:0007669"/>
    <property type="project" value="TreeGrafter"/>
</dbReference>
<dbReference type="InterPro" id="IPR052709">
    <property type="entry name" value="Transposase-MT_Hybrid"/>
</dbReference>
<dbReference type="GO" id="GO:0031297">
    <property type="term" value="P:replication fork processing"/>
    <property type="evidence" value="ECO:0007669"/>
    <property type="project" value="TreeGrafter"/>
</dbReference>
<dbReference type="GO" id="GO:0000793">
    <property type="term" value="C:condensed chromosome"/>
    <property type="evidence" value="ECO:0007669"/>
    <property type="project" value="TreeGrafter"/>
</dbReference>
<proteinExistence type="predicted"/>
<dbReference type="EMBL" id="BMAU01021378">
    <property type="protein sequence ID" value="GFY27000.1"/>
    <property type="molecule type" value="Genomic_DNA"/>
</dbReference>
<organism evidence="2 3">
    <name type="scientific">Trichonephila clavipes</name>
    <name type="common">Golden silk orbweaver</name>
    <name type="synonym">Nephila clavipes</name>
    <dbReference type="NCBI Taxonomy" id="2585209"/>
    <lineage>
        <taxon>Eukaryota</taxon>
        <taxon>Metazoa</taxon>
        <taxon>Ecdysozoa</taxon>
        <taxon>Arthropoda</taxon>
        <taxon>Chelicerata</taxon>
        <taxon>Arachnida</taxon>
        <taxon>Araneae</taxon>
        <taxon>Araneomorphae</taxon>
        <taxon>Entelegynae</taxon>
        <taxon>Araneoidea</taxon>
        <taxon>Nephilidae</taxon>
        <taxon>Trichonephila</taxon>
    </lineage>
</organism>